<comment type="similarity">
    <text evidence="1 7">Belongs to the RecO family.</text>
</comment>
<dbReference type="Gene3D" id="1.20.1440.120">
    <property type="entry name" value="Recombination protein O, C-terminal domain"/>
    <property type="match status" value="1"/>
</dbReference>
<dbReference type="Pfam" id="PF11967">
    <property type="entry name" value="RecO_N"/>
    <property type="match status" value="1"/>
</dbReference>
<evidence type="ECO:0000256" key="5">
    <source>
        <dbReference type="ARBA" id="ARBA00023204"/>
    </source>
</evidence>
<evidence type="ECO:0000256" key="7">
    <source>
        <dbReference type="HAMAP-Rule" id="MF_00201"/>
    </source>
</evidence>
<dbReference type="KEGG" id="vpy:HZI73_11175"/>
<dbReference type="Proteomes" id="UP000683246">
    <property type="component" value="Chromosome"/>
</dbReference>
<keyword evidence="4 7" id="KW-0233">DNA recombination</keyword>
<name>A0A8J8MJH9_9FIRM</name>
<dbReference type="EMBL" id="CP058649">
    <property type="protein sequence ID" value="QUI22815.1"/>
    <property type="molecule type" value="Genomic_DNA"/>
</dbReference>
<keyword evidence="3 7" id="KW-0227">DNA damage</keyword>
<organism evidence="9 10">
    <name type="scientific">Vallitalea pronyensis</name>
    <dbReference type="NCBI Taxonomy" id="1348613"/>
    <lineage>
        <taxon>Bacteria</taxon>
        <taxon>Bacillati</taxon>
        <taxon>Bacillota</taxon>
        <taxon>Clostridia</taxon>
        <taxon>Lachnospirales</taxon>
        <taxon>Vallitaleaceae</taxon>
        <taxon>Vallitalea</taxon>
    </lineage>
</organism>
<comment type="function">
    <text evidence="7">Involved in DNA repair and RecF pathway recombination.</text>
</comment>
<keyword evidence="5 7" id="KW-0234">DNA repair</keyword>
<dbReference type="InterPro" id="IPR003717">
    <property type="entry name" value="RecO"/>
</dbReference>
<dbReference type="GO" id="GO:0006302">
    <property type="term" value="P:double-strand break repair"/>
    <property type="evidence" value="ECO:0007669"/>
    <property type="project" value="TreeGrafter"/>
</dbReference>
<reference evidence="9" key="1">
    <citation type="submission" date="2020-07" db="EMBL/GenBank/DDBJ databases">
        <title>Vallitalea pronyensis genome.</title>
        <authorList>
            <person name="Postec A."/>
        </authorList>
    </citation>
    <scope>NUCLEOTIDE SEQUENCE</scope>
    <source>
        <strain evidence="9">FatNI3</strain>
    </source>
</reference>
<dbReference type="InterPro" id="IPR022572">
    <property type="entry name" value="DNA_rep/recomb_RecO_N"/>
</dbReference>
<evidence type="ECO:0000259" key="8">
    <source>
        <dbReference type="Pfam" id="PF11967"/>
    </source>
</evidence>
<dbReference type="AlphaFoldDB" id="A0A8J8MJH9"/>
<evidence type="ECO:0000256" key="4">
    <source>
        <dbReference type="ARBA" id="ARBA00023172"/>
    </source>
</evidence>
<sequence length="245" mass="27784">MADIKTKGIVVSEMPVGENDKRLVMLTKDKGKIVVFARGARKTTSMLLAGSQLFAYGDFVLYKGKSAYTMKHVQLIESFHAIRHEIELLAYGLYVLEFGEYISEENNPNTALMKLMLKTLQVLVKGKINQELIMRIFELKAMSYIGYTPCVTHCVECGKTDMLDAFSNQLGGVLCKTCGVVQKSTVAIRESTIYTLHYILATPIEQLFTFKVDDGIMDELKRVMIRFIGYHLDHEFKSLNFLLKL</sequence>
<evidence type="ECO:0000256" key="1">
    <source>
        <dbReference type="ARBA" id="ARBA00007452"/>
    </source>
</evidence>
<evidence type="ECO:0000313" key="9">
    <source>
        <dbReference type="EMBL" id="QUI22815.1"/>
    </source>
</evidence>
<dbReference type="SUPFAM" id="SSF57863">
    <property type="entry name" value="ArfGap/RecO-like zinc finger"/>
    <property type="match status" value="1"/>
</dbReference>
<proteinExistence type="inferred from homology"/>
<gene>
    <name evidence="7 9" type="primary">recO</name>
    <name evidence="9" type="ORF">HZI73_11175</name>
</gene>
<evidence type="ECO:0000256" key="2">
    <source>
        <dbReference type="ARBA" id="ARBA00021310"/>
    </source>
</evidence>
<feature type="domain" description="DNA replication/recombination mediator RecO N-terminal" evidence="8">
    <location>
        <begin position="1"/>
        <end position="79"/>
    </location>
</feature>
<dbReference type="SUPFAM" id="SSF50249">
    <property type="entry name" value="Nucleic acid-binding proteins"/>
    <property type="match status" value="1"/>
</dbReference>
<evidence type="ECO:0000313" key="10">
    <source>
        <dbReference type="Proteomes" id="UP000683246"/>
    </source>
</evidence>
<keyword evidence="10" id="KW-1185">Reference proteome</keyword>
<accession>A0A8J8MJH9</accession>
<dbReference type="GO" id="GO:0006310">
    <property type="term" value="P:DNA recombination"/>
    <property type="evidence" value="ECO:0007669"/>
    <property type="project" value="UniProtKB-UniRule"/>
</dbReference>
<dbReference type="Pfam" id="PF02565">
    <property type="entry name" value="RecO_C"/>
    <property type="match status" value="1"/>
</dbReference>
<dbReference type="PANTHER" id="PTHR33991">
    <property type="entry name" value="DNA REPAIR PROTEIN RECO"/>
    <property type="match status" value="1"/>
</dbReference>
<dbReference type="PANTHER" id="PTHR33991:SF1">
    <property type="entry name" value="DNA REPAIR PROTEIN RECO"/>
    <property type="match status" value="1"/>
</dbReference>
<evidence type="ECO:0000256" key="3">
    <source>
        <dbReference type="ARBA" id="ARBA00022763"/>
    </source>
</evidence>
<evidence type="ECO:0000256" key="6">
    <source>
        <dbReference type="ARBA" id="ARBA00033409"/>
    </source>
</evidence>
<dbReference type="NCBIfam" id="TIGR00613">
    <property type="entry name" value="reco"/>
    <property type="match status" value="1"/>
</dbReference>
<dbReference type="Gene3D" id="2.40.50.140">
    <property type="entry name" value="Nucleic acid-binding proteins"/>
    <property type="match status" value="1"/>
</dbReference>
<dbReference type="InterPro" id="IPR012340">
    <property type="entry name" value="NA-bd_OB-fold"/>
</dbReference>
<protein>
    <recommendedName>
        <fullName evidence="2 7">DNA repair protein RecO</fullName>
    </recommendedName>
    <alternativeName>
        <fullName evidence="6 7">Recombination protein O</fullName>
    </alternativeName>
</protein>
<dbReference type="RefSeq" id="WP_212698311.1">
    <property type="nucleotide sequence ID" value="NZ_CP058649.1"/>
</dbReference>
<dbReference type="InterPro" id="IPR037278">
    <property type="entry name" value="ARFGAP/RecO"/>
</dbReference>
<dbReference type="HAMAP" id="MF_00201">
    <property type="entry name" value="RecO"/>
    <property type="match status" value="1"/>
</dbReference>
<dbReference type="GO" id="GO:0043590">
    <property type="term" value="C:bacterial nucleoid"/>
    <property type="evidence" value="ECO:0007669"/>
    <property type="project" value="TreeGrafter"/>
</dbReference>
<dbReference type="InterPro" id="IPR042242">
    <property type="entry name" value="RecO_C"/>
</dbReference>